<evidence type="ECO:0000313" key="2">
    <source>
        <dbReference type="Proteomes" id="UP000001662"/>
    </source>
</evidence>
<dbReference type="PaxDb" id="610130-Closa_4246"/>
<proteinExistence type="predicted"/>
<dbReference type="STRING" id="610130.Closa_4246"/>
<gene>
    <name evidence="1" type="ordered locus">Closa_4246</name>
</gene>
<dbReference type="AlphaFoldDB" id="D9R3M6"/>
<sequence>MNCFLRLCLCPCNGKGKQAFKHNDDNHKAMCYVKIDVENGFFYQDGTGYKVDYVNRTAETFPFVFDIVLP</sequence>
<name>D9R3M6_LACSW</name>
<accession>D9R3M6</accession>
<dbReference type="EMBL" id="CP002109">
    <property type="protein sequence ID" value="ADL06747.1"/>
    <property type="molecule type" value="Genomic_DNA"/>
</dbReference>
<protein>
    <submittedName>
        <fullName evidence="1">Uncharacterized protein</fullName>
    </submittedName>
</protein>
<reference evidence="1" key="1">
    <citation type="submission" date="2010-07" db="EMBL/GenBank/DDBJ databases">
        <title>Complete sequence of Clostridium saccharolyticum WM1.</title>
        <authorList>
            <consortium name="US DOE Joint Genome Institute"/>
            <person name="Lucas S."/>
            <person name="Copeland A."/>
            <person name="Lapidus A."/>
            <person name="Cheng J.-F."/>
            <person name="Bruce D."/>
            <person name="Goodwin L."/>
            <person name="Pitluck S."/>
            <person name="Chertkov O."/>
            <person name="Detter J.C."/>
            <person name="Han C."/>
            <person name="Tapia R."/>
            <person name="Land M."/>
            <person name="Hauser L."/>
            <person name="Chang Y.-J."/>
            <person name="Jeffries C."/>
            <person name="Kyrpides N."/>
            <person name="Ivanova N."/>
            <person name="Mikhailova N."/>
            <person name="Mouttaki H."/>
            <person name="Lin L."/>
            <person name="Zhou J."/>
            <person name="Hemme C.L."/>
            <person name="Woyke T."/>
        </authorList>
    </citation>
    <scope>NUCLEOTIDE SEQUENCE [LARGE SCALE GENOMIC DNA]</scope>
    <source>
        <strain evidence="1">WM1</strain>
    </source>
</reference>
<dbReference type="OrthoDB" id="9790003at2"/>
<dbReference type="RefSeq" id="WP_013274799.1">
    <property type="nucleotide sequence ID" value="NC_014376.1"/>
</dbReference>
<dbReference type="HOGENOM" id="CLU_2750776_0_0_9"/>
<organism evidence="1 2">
    <name type="scientific">Lacrimispora saccharolytica (strain ATCC 35040 / DSM 2544 / NRCC 2533 / WM1)</name>
    <name type="common">Clostridium saccharolyticum</name>
    <dbReference type="NCBI Taxonomy" id="610130"/>
    <lineage>
        <taxon>Bacteria</taxon>
        <taxon>Bacillati</taxon>
        <taxon>Bacillota</taxon>
        <taxon>Clostridia</taxon>
        <taxon>Lachnospirales</taxon>
        <taxon>Lachnospiraceae</taxon>
        <taxon>Lacrimispora</taxon>
    </lineage>
</organism>
<dbReference type="KEGG" id="csh:Closa_4246"/>
<dbReference type="Proteomes" id="UP000001662">
    <property type="component" value="Chromosome"/>
</dbReference>
<keyword evidence="2" id="KW-1185">Reference proteome</keyword>
<evidence type="ECO:0000313" key="1">
    <source>
        <dbReference type="EMBL" id="ADL06747.1"/>
    </source>
</evidence>